<accession>A0ABW2KSY2</accession>
<comment type="caution">
    <text evidence="1">The sequence shown here is derived from an EMBL/GenBank/DDBJ whole genome shotgun (WGS) entry which is preliminary data.</text>
</comment>
<sequence>MAADIIHQLAEKDAGRELSPTPGERANSVNICRNLLYHAFKRPETKGALRCIHIGASIHAAMRWDKRRQYKPNDYYDFEHATAALSYCDAFLTERPLRDLVTRPQINLESINGCRVFSDIEEAADYIERLLLSE</sequence>
<organism evidence="1 2">
    <name type="scientific">Rhodocista pekingensis</name>
    <dbReference type="NCBI Taxonomy" id="201185"/>
    <lineage>
        <taxon>Bacteria</taxon>
        <taxon>Pseudomonadati</taxon>
        <taxon>Pseudomonadota</taxon>
        <taxon>Alphaproteobacteria</taxon>
        <taxon>Rhodospirillales</taxon>
        <taxon>Azospirillaceae</taxon>
        <taxon>Rhodocista</taxon>
    </lineage>
</organism>
<evidence type="ECO:0000313" key="2">
    <source>
        <dbReference type="Proteomes" id="UP001596456"/>
    </source>
</evidence>
<dbReference type="Proteomes" id="UP001596456">
    <property type="component" value="Unassembled WGS sequence"/>
</dbReference>
<protein>
    <submittedName>
        <fullName evidence="1">Uncharacterized protein</fullName>
    </submittedName>
</protein>
<dbReference type="EMBL" id="JBHTCM010000005">
    <property type="protein sequence ID" value="MFC7332426.1"/>
    <property type="molecule type" value="Genomic_DNA"/>
</dbReference>
<reference evidence="2" key="1">
    <citation type="journal article" date="2019" name="Int. J. Syst. Evol. Microbiol.">
        <title>The Global Catalogue of Microorganisms (GCM) 10K type strain sequencing project: providing services to taxonomists for standard genome sequencing and annotation.</title>
        <authorList>
            <consortium name="The Broad Institute Genomics Platform"/>
            <consortium name="The Broad Institute Genome Sequencing Center for Infectious Disease"/>
            <person name="Wu L."/>
            <person name="Ma J."/>
        </authorList>
    </citation>
    <scope>NUCLEOTIDE SEQUENCE [LARGE SCALE GENOMIC DNA]</scope>
    <source>
        <strain evidence="2">CGMCC 1.16275</strain>
    </source>
</reference>
<gene>
    <name evidence="1" type="ORF">ACFQPS_04575</name>
</gene>
<name>A0ABW2KSY2_9PROT</name>
<proteinExistence type="predicted"/>
<evidence type="ECO:0000313" key="1">
    <source>
        <dbReference type="EMBL" id="MFC7332426.1"/>
    </source>
</evidence>
<dbReference type="RefSeq" id="WP_377356827.1">
    <property type="nucleotide sequence ID" value="NZ_JBHTCM010000005.1"/>
</dbReference>
<keyword evidence="2" id="KW-1185">Reference proteome</keyword>